<sequence>MRKMHFNFGSLFKLTNCGCAHLHNQS</sequence>
<evidence type="ECO:0000313" key="1">
    <source>
        <dbReference type="EMBL" id="JAH84394.1"/>
    </source>
</evidence>
<reference evidence="1" key="1">
    <citation type="submission" date="2014-11" db="EMBL/GenBank/DDBJ databases">
        <authorList>
            <person name="Amaro Gonzalez C."/>
        </authorList>
    </citation>
    <scope>NUCLEOTIDE SEQUENCE</scope>
</reference>
<dbReference type="EMBL" id="GBXM01024183">
    <property type="protein sequence ID" value="JAH84394.1"/>
    <property type="molecule type" value="Transcribed_RNA"/>
</dbReference>
<accession>A0A0E9W1Y4</accession>
<organism evidence="1">
    <name type="scientific">Anguilla anguilla</name>
    <name type="common">European freshwater eel</name>
    <name type="synonym">Muraena anguilla</name>
    <dbReference type="NCBI Taxonomy" id="7936"/>
    <lineage>
        <taxon>Eukaryota</taxon>
        <taxon>Metazoa</taxon>
        <taxon>Chordata</taxon>
        <taxon>Craniata</taxon>
        <taxon>Vertebrata</taxon>
        <taxon>Euteleostomi</taxon>
        <taxon>Actinopterygii</taxon>
        <taxon>Neopterygii</taxon>
        <taxon>Teleostei</taxon>
        <taxon>Anguilliformes</taxon>
        <taxon>Anguillidae</taxon>
        <taxon>Anguilla</taxon>
    </lineage>
</organism>
<name>A0A0E9W1Y4_ANGAN</name>
<reference evidence="1" key="2">
    <citation type="journal article" date="2015" name="Fish Shellfish Immunol.">
        <title>Early steps in the European eel (Anguilla anguilla)-Vibrio vulnificus interaction in the gills: Role of the RtxA13 toxin.</title>
        <authorList>
            <person name="Callol A."/>
            <person name="Pajuelo D."/>
            <person name="Ebbesson L."/>
            <person name="Teles M."/>
            <person name="MacKenzie S."/>
            <person name="Amaro C."/>
        </authorList>
    </citation>
    <scope>NUCLEOTIDE SEQUENCE</scope>
</reference>
<dbReference type="AlphaFoldDB" id="A0A0E9W1Y4"/>
<protein>
    <submittedName>
        <fullName evidence="1">Uncharacterized protein</fullName>
    </submittedName>
</protein>
<proteinExistence type="predicted"/>